<feature type="disulfide bond" evidence="4">
    <location>
        <begin position="225"/>
        <end position="234"/>
    </location>
</feature>
<dbReference type="PROSITE" id="PS01186">
    <property type="entry name" value="EGF_2"/>
    <property type="match status" value="1"/>
</dbReference>
<dbReference type="FunFam" id="2.10.25.10:FF:000279">
    <property type="entry name" value="Neurogenic locus notch 1"/>
    <property type="match status" value="1"/>
</dbReference>
<organism evidence="7">
    <name type="scientific">Timema poppense</name>
    <name type="common">Walking stick</name>
    <dbReference type="NCBI Taxonomy" id="170557"/>
    <lineage>
        <taxon>Eukaryota</taxon>
        <taxon>Metazoa</taxon>
        <taxon>Ecdysozoa</taxon>
        <taxon>Arthropoda</taxon>
        <taxon>Hexapoda</taxon>
        <taxon>Insecta</taxon>
        <taxon>Pterygota</taxon>
        <taxon>Neoptera</taxon>
        <taxon>Polyneoptera</taxon>
        <taxon>Phasmatodea</taxon>
        <taxon>Timematodea</taxon>
        <taxon>Timematoidea</taxon>
        <taxon>Timematidae</taxon>
        <taxon>Timema</taxon>
    </lineage>
</organism>
<dbReference type="CDD" id="cd00054">
    <property type="entry name" value="EGF_CA"/>
    <property type="match status" value="3"/>
</dbReference>
<dbReference type="SMART" id="SM00181">
    <property type="entry name" value="EGF"/>
    <property type="match status" value="3"/>
</dbReference>
<dbReference type="PROSITE" id="PS00022">
    <property type="entry name" value="EGF_1"/>
    <property type="match status" value="3"/>
</dbReference>
<gene>
    <name evidence="7" type="ORF">TPSB3V08_LOCUS1660</name>
</gene>
<dbReference type="Gene3D" id="2.10.25.10">
    <property type="entry name" value="Laminin"/>
    <property type="match status" value="3"/>
</dbReference>
<dbReference type="PROSITE" id="PS50026">
    <property type="entry name" value="EGF_3"/>
    <property type="match status" value="3"/>
</dbReference>
<keyword evidence="5" id="KW-0472">Membrane</keyword>
<dbReference type="InterPro" id="IPR051022">
    <property type="entry name" value="Notch_Cell-Fate_Det"/>
</dbReference>
<dbReference type="AlphaFoldDB" id="A0A7R9CKR9"/>
<keyword evidence="5" id="KW-1133">Transmembrane helix</keyword>
<evidence type="ECO:0000313" key="7">
    <source>
        <dbReference type="EMBL" id="CAD7398369.1"/>
    </source>
</evidence>
<dbReference type="Pfam" id="PF00008">
    <property type="entry name" value="EGF"/>
    <property type="match status" value="1"/>
</dbReference>
<evidence type="ECO:0000256" key="4">
    <source>
        <dbReference type="PROSITE-ProRule" id="PRU00076"/>
    </source>
</evidence>
<feature type="transmembrane region" description="Helical" evidence="5">
    <location>
        <begin position="294"/>
        <end position="314"/>
    </location>
</feature>
<dbReference type="SUPFAM" id="SSF57196">
    <property type="entry name" value="EGF/Laminin"/>
    <property type="match status" value="3"/>
</dbReference>
<evidence type="ECO:0000256" key="5">
    <source>
        <dbReference type="SAM" id="Phobius"/>
    </source>
</evidence>
<sequence>MGSGPVGYGLLGFWAFMPWTCRSCVNLVHEERIINLSSVSTGVLLHLNYPSPPPPHVDYIEHLVAPLGSVILLELYRVILSEEPFCPGGAGVIEVSDNYADMNGTWWFLCEDSVGETLAITSFLNTIHVRQRSEQFGVRLNGTIQVKKDTNYKLKLLRGSEESSVESCLPNPCQNGGKCVSSGSRQTCQCTSHFTGMFCALTLCELEPCLFGQCQLTATSYTCNCQTGYIGTTCDQKQRPCADNPCEGRGECVDKTDNTFLCRCHAWWEGHRCEHRMRHIPFKPLSERMLQEPFWLGLITVTVVLGIIGLVWCAKRHFPEKLEKLLAEEADRNRPRICGQCTCLKARDTVAYPSTNGISVHHNPKLLPEHAMEVLWARVLVLLVGLINNYIGKVVTPKHQVGGAFAQRVAWR</sequence>
<evidence type="ECO:0000259" key="6">
    <source>
        <dbReference type="PROSITE" id="PS50026"/>
    </source>
</evidence>
<name>A0A7R9CKR9_TIMPO</name>
<keyword evidence="2" id="KW-0677">Repeat</keyword>
<keyword evidence="5" id="KW-0812">Transmembrane</keyword>
<reference evidence="7" key="1">
    <citation type="submission" date="2020-11" db="EMBL/GenBank/DDBJ databases">
        <authorList>
            <person name="Tran Van P."/>
        </authorList>
    </citation>
    <scope>NUCLEOTIDE SEQUENCE</scope>
</reference>
<protein>
    <recommendedName>
        <fullName evidence="6">EGF-like domain-containing protein</fullName>
    </recommendedName>
</protein>
<dbReference type="SUPFAM" id="SSF49854">
    <property type="entry name" value="Spermadhesin, CUB domain"/>
    <property type="match status" value="1"/>
</dbReference>
<keyword evidence="1 4" id="KW-0245">EGF-like domain</keyword>
<feature type="domain" description="EGF-like" evidence="6">
    <location>
        <begin position="164"/>
        <end position="200"/>
    </location>
</feature>
<evidence type="ECO:0000256" key="1">
    <source>
        <dbReference type="ARBA" id="ARBA00022536"/>
    </source>
</evidence>
<feature type="disulfide bond" evidence="4">
    <location>
        <begin position="264"/>
        <end position="273"/>
    </location>
</feature>
<feature type="domain" description="EGF-like" evidence="6">
    <location>
        <begin position="237"/>
        <end position="274"/>
    </location>
</feature>
<evidence type="ECO:0000256" key="2">
    <source>
        <dbReference type="ARBA" id="ARBA00022737"/>
    </source>
</evidence>
<dbReference type="EMBL" id="OD000600">
    <property type="protein sequence ID" value="CAD7398369.1"/>
    <property type="molecule type" value="Genomic_DNA"/>
</dbReference>
<accession>A0A7R9CKR9</accession>
<feature type="domain" description="EGF-like" evidence="6">
    <location>
        <begin position="205"/>
        <end position="235"/>
    </location>
</feature>
<feature type="disulfide bond" evidence="4">
    <location>
        <begin position="190"/>
        <end position="199"/>
    </location>
</feature>
<proteinExistence type="predicted"/>
<evidence type="ECO:0000256" key="3">
    <source>
        <dbReference type="ARBA" id="ARBA00023157"/>
    </source>
</evidence>
<dbReference type="InterPro" id="IPR035914">
    <property type="entry name" value="Sperma_CUB_dom_sf"/>
</dbReference>
<keyword evidence="3 4" id="KW-1015">Disulfide bond</keyword>
<comment type="caution">
    <text evidence="4">Lacks conserved residue(s) required for the propagation of feature annotation.</text>
</comment>
<dbReference type="InterPro" id="IPR000742">
    <property type="entry name" value="EGF"/>
</dbReference>
<dbReference type="PANTHER" id="PTHR24049">
    <property type="entry name" value="CRUMBS FAMILY MEMBER"/>
    <property type="match status" value="1"/>
</dbReference>